<feature type="transmembrane region" description="Helical" evidence="1">
    <location>
        <begin position="131"/>
        <end position="156"/>
    </location>
</feature>
<evidence type="ECO:0000256" key="1">
    <source>
        <dbReference type="SAM" id="Phobius"/>
    </source>
</evidence>
<feature type="transmembrane region" description="Helical" evidence="1">
    <location>
        <begin position="775"/>
        <end position="794"/>
    </location>
</feature>
<feature type="transmembrane region" description="Helical" evidence="1">
    <location>
        <begin position="222"/>
        <end position="241"/>
    </location>
</feature>
<keyword evidence="1" id="KW-1133">Transmembrane helix</keyword>
<feature type="transmembrane region" description="Helical" evidence="1">
    <location>
        <begin position="704"/>
        <end position="726"/>
    </location>
</feature>
<accession>A0A4S8HTK9</accession>
<reference evidence="2 3" key="1">
    <citation type="submission" date="2019-04" db="EMBL/GenBank/DDBJ databases">
        <title>Niastella caeni sp. nov., isolated from activated sludge.</title>
        <authorList>
            <person name="Sheng M."/>
        </authorList>
    </citation>
    <scope>NUCLEOTIDE SEQUENCE [LARGE SCALE GENOMIC DNA]</scope>
    <source>
        <strain evidence="2 3">HX-2-15</strain>
    </source>
</reference>
<feature type="transmembrane region" description="Helical" evidence="1">
    <location>
        <begin position="30"/>
        <end position="48"/>
    </location>
</feature>
<keyword evidence="1" id="KW-0472">Membrane</keyword>
<feature type="transmembrane region" description="Helical" evidence="1">
    <location>
        <begin position="193"/>
        <end position="210"/>
    </location>
</feature>
<dbReference type="Proteomes" id="UP000306918">
    <property type="component" value="Unassembled WGS sequence"/>
</dbReference>
<dbReference type="SUPFAM" id="SSF53335">
    <property type="entry name" value="S-adenosyl-L-methionine-dependent methyltransferases"/>
    <property type="match status" value="1"/>
</dbReference>
<gene>
    <name evidence="2" type="ORF">FAM09_16995</name>
</gene>
<feature type="transmembrane region" description="Helical" evidence="1">
    <location>
        <begin position="93"/>
        <end position="111"/>
    </location>
</feature>
<feature type="transmembrane region" description="Helical" evidence="1">
    <location>
        <begin position="168"/>
        <end position="187"/>
    </location>
</feature>
<evidence type="ECO:0000313" key="3">
    <source>
        <dbReference type="Proteomes" id="UP000306918"/>
    </source>
</evidence>
<sequence>MNERFIGMHNSSISSNDLPSSAGNAIKGRLLLSLGILSAAIIAFQLALMQVLSIVQWHHFAYMVISVALLGFGAAGTVLALFRQWLLKHIRSLLPVLMISCGITMSLVMYLSQLSFIRFDSYLLFANYTHIGRLLLTYLLFFIPFLLGALAIGLIFDHYVAAIGKVYFANLLGSAVGGLLLLAMLWFLLPGRIPAFISCLPVIAGAMIIPKRTDPSKQILRLFAFLAFIICIVTIVIPPRLHLSQFKDLSKALLLPDAEIKMEKISPYGPIQAVSSPVMRYAPGLSLKADQTIDAGTAVFINGDWLGVLARHSKADTAFLFHYTSFDLPYRMAERKDVLVLQAGTGMEVAHALSRDATNIVAIEPNAILINALQHELAPGNDSLFHRSAVIVHNQEPRIFLRADTSYYDLISLPMAGSFGGSAGLYSLHEQFLLTKESFAQMWPRLKEEGAISISAWMDYPFRHSLKLLATLVEVLEQLNVRQPHQHIAAIRSWSTISFVITKQPLTETAIQNIRNFCSQWQFDPALLPDLQPEEKARYHQLQDSSFFQNMDSIFSTGRSALYAGYDFNIKPATDDRPYFAQFIRWKSLPHLADYFGNRSIPFLEIGYLLVVITLIQIAVVSFVLVLLPLFGRGWKGKNKGEVLLYFGGIGLGYMFVEMVFIQHFVLYLGHPVYAAAAVITALLLFSGFGSFIAGYFNGKRKALLLLFTTIILLLVIYAAVLMPLLQRTMQVGLPVKLLIVLMLTAPLAFCMGIPFPAGLTWLARTEAAEIPWAWGLNGCISVISAALATVIAVEAGSAMVMWLAAFAYCLPLFVCSRLK</sequence>
<feature type="transmembrane region" description="Helical" evidence="1">
    <location>
        <begin position="738"/>
        <end position="763"/>
    </location>
</feature>
<evidence type="ECO:0000313" key="2">
    <source>
        <dbReference type="EMBL" id="THU38371.1"/>
    </source>
</evidence>
<dbReference type="EMBL" id="STFF01000004">
    <property type="protein sequence ID" value="THU38371.1"/>
    <property type="molecule type" value="Genomic_DNA"/>
</dbReference>
<dbReference type="Gene3D" id="3.40.50.150">
    <property type="entry name" value="Vaccinia Virus protein VP39"/>
    <property type="match status" value="1"/>
</dbReference>
<dbReference type="RefSeq" id="WP_136578327.1">
    <property type="nucleotide sequence ID" value="NZ_STFF01000004.1"/>
</dbReference>
<dbReference type="AlphaFoldDB" id="A0A4S8HTK9"/>
<dbReference type="InterPro" id="IPR029063">
    <property type="entry name" value="SAM-dependent_MTases_sf"/>
</dbReference>
<proteinExistence type="predicted"/>
<protein>
    <submittedName>
        <fullName evidence="2">Spermidine synthase-like protein</fullName>
    </submittedName>
</protein>
<organism evidence="2 3">
    <name type="scientific">Niastella caeni</name>
    <dbReference type="NCBI Taxonomy" id="2569763"/>
    <lineage>
        <taxon>Bacteria</taxon>
        <taxon>Pseudomonadati</taxon>
        <taxon>Bacteroidota</taxon>
        <taxon>Chitinophagia</taxon>
        <taxon>Chitinophagales</taxon>
        <taxon>Chitinophagaceae</taxon>
        <taxon>Niastella</taxon>
    </lineage>
</organism>
<feature type="transmembrane region" description="Helical" evidence="1">
    <location>
        <begin position="643"/>
        <end position="667"/>
    </location>
</feature>
<feature type="transmembrane region" description="Helical" evidence="1">
    <location>
        <begin position="60"/>
        <end position="81"/>
    </location>
</feature>
<feature type="transmembrane region" description="Helical" evidence="1">
    <location>
        <begin position="606"/>
        <end position="631"/>
    </location>
</feature>
<name>A0A4S8HTK9_9BACT</name>
<feature type="transmembrane region" description="Helical" evidence="1">
    <location>
        <begin position="800"/>
        <end position="819"/>
    </location>
</feature>
<keyword evidence="1" id="KW-0812">Transmembrane</keyword>
<comment type="caution">
    <text evidence="2">The sequence shown here is derived from an EMBL/GenBank/DDBJ whole genome shotgun (WGS) entry which is preliminary data.</text>
</comment>
<dbReference type="OrthoDB" id="127145at2"/>
<keyword evidence="3" id="KW-1185">Reference proteome</keyword>
<feature type="transmembrane region" description="Helical" evidence="1">
    <location>
        <begin position="673"/>
        <end position="697"/>
    </location>
</feature>